<dbReference type="AlphaFoldDB" id="A0A6C0GBM4"/>
<reference evidence="1 2" key="1">
    <citation type="submission" date="2020-01" db="EMBL/GenBank/DDBJ databases">
        <authorList>
            <person name="Kim M.K."/>
        </authorList>
    </citation>
    <scope>NUCLEOTIDE SEQUENCE [LARGE SCALE GENOMIC DNA]</scope>
    <source>
        <strain evidence="1 2">172606-1</strain>
    </source>
</reference>
<protein>
    <submittedName>
        <fullName evidence="1">Uncharacterized protein</fullName>
    </submittedName>
</protein>
<dbReference type="Proteomes" id="UP000480178">
    <property type="component" value="Chromosome"/>
</dbReference>
<name>A0A6C0GBM4_9BACT</name>
<gene>
    <name evidence="1" type="ORF">GXP67_00975</name>
</gene>
<dbReference type="RefSeq" id="WP_162441432.1">
    <property type="nucleotide sequence ID" value="NZ_CP048222.1"/>
</dbReference>
<evidence type="ECO:0000313" key="2">
    <source>
        <dbReference type="Proteomes" id="UP000480178"/>
    </source>
</evidence>
<proteinExistence type="predicted"/>
<sequence>MSNISLERPVTLGEFRRLALEETKRQLLYKKEIEESLAAGGFMKRLPPPLIVQVSFHELYSQIVELAKEIIKEFPSLKDISEKSVSLGQNMLEAQSVKALLESYLELLEIHGFKGDTDTSSDNFSIRAGENIIYIEAREIGNDTGGIPPDIVKADMSDQAFVAAVANMIAVVRKMERPLTKDERSAVLAAYRLLDRGVQVPSAYQSIGISGFRKYQTNLSVANPGEGHIQVTCSSTLLLAGTVIHIEHIDRDGERDREKLEPYRLPAIINAARVRLHTGTAAPCTAFIGRPIFESGNVIRDLLKSVHMTSGACTSMFMNGVSDCKIGIERMTSSEATKFMRAVAGNVVRDPTRQYLSAAFNINLPIIDDRDGNLKQISNKFEIARLGIDLAVEGRFEKVTWDGSSNQEPSIPIVEQLSYEELIELIHLAHERGLETYISAGLQPHHMKECTYLGVDGVGIGTSLHDYNPDTGLRGQLKKERVQEVLEIRNVAAGEPLGRGAALLAKMDRMYFEGTLPISLESKRQKLFELMKKKLEEDVNNLIDEIGEIPGSVLTQEHPVIEQAKRMLISATYDSIGANRDSNWNGLMKSVEKLVKNRDISELYDLLP</sequence>
<organism evidence="1 2">
    <name type="scientific">Rhodocytophaga rosea</name>
    <dbReference type="NCBI Taxonomy" id="2704465"/>
    <lineage>
        <taxon>Bacteria</taxon>
        <taxon>Pseudomonadati</taxon>
        <taxon>Bacteroidota</taxon>
        <taxon>Cytophagia</taxon>
        <taxon>Cytophagales</taxon>
        <taxon>Rhodocytophagaceae</taxon>
        <taxon>Rhodocytophaga</taxon>
    </lineage>
</organism>
<keyword evidence="2" id="KW-1185">Reference proteome</keyword>
<evidence type="ECO:0000313" key="1">
    <source>
        <dbReference type="EMBL" id="QHT65345.1"/>
    </source>
</evidence>
<dbReference type="KEGG" id="rhoz:GXP67_00975"/>
<dbReference type="EMBL" id="CP048222">
    <property type="protein sequence ID" value="QHT65345.1"/>
    <property type="molecule type" value="Genomic_DNA"/>
</dbReference>
<accession>A0A6C0GBM4</accession>